<gene>
    <name evidence="1" type="ORF">GCM10011309_08140</name>
</gene>
<accession>A0A918KEF1</accession>
<evidence type="ECO:0000313" key="1">
    <source>
        <dbReference type="EMBL" id="GGX60675.1"/>
    </source>
</evidence>
<reference evidence="1 2" key="1">
    <citation type="journal article" date="2014" name="Int. J. Syst. Evol. Microbiol.">
        <title>Complete genome sequence of Corynebacterium casei LMG S-19264T (=DSM 44701T), isolated from a smear-ripened cheese.</title>
        <authorList>
            <consortium name="US DOE Joint Genome Institute (JGI-PGF)"/>
            <person name="Walter F."/>
            <person name="Albersmeier A."/>
            <person name="Kalinowski J."/>
            <person name="Ruckert C."/>
        </authorList>
    </citation>
    <scope>NUCLEOTIDE SEQUENCE [LARGE SCALE GENOMIC DNA]</scope>
    <source>
        <strain evidence="1 2">KCTC 23968</strain>
    </source>
</reference>
<dbReference type="RefSeq" id="WP_233349804.1">
    <property type="nucleotide sequence ID" value="NZ_BMYV01000001.1"/>
</dbReference>
<evidence type="ECO:0008006" key="3">
    <source>
        <dbReference type="Google" id="ProtNLM"/>
    </source>
</evidence>
<proteinExistence type="predicted"/>
<keyword evidence="2" id="KW-1185">Reference proteome</keyword>
<comment type="caution">
    <text evidence="1">The sequence shown here is derived from an EMBL/GenBank/DDBJ whole genome shotgun (WGS) entry which is preliminary data.</text>
</comment>
<dbReference type="Proteomes" id="UP000600865">
    <property type="component" value="Unassembled WGS sequence"/>
</dbReference>
<protein>
    <recommendedName>
        <fullName evidence="3">HEPN domain-containing protein</fullName>
    </recommendedName>
</protein>
<dbReference type="AlphaFoldDB" id="A0A918KEF1"/>
<organism evidence="1 2">
    <name type="scientific">Litorimonas cladophorae</name>
    <dbReference type="NCBI Taxonomy" id="1220491"/>
    <lineage>
        <taxon>Bacteria</taxon>
        <taxon>Pseudomonadati</taxon>
        <taxon>Pseudomonadota</taxon>
        <taxon>Alphaproteobacteria</taxon>
        <taxon>Maricaulales</taxon>
        <taxon>Robiginitomaculaceae</taxon>
    </lineage>
</organism>
<sequence>MTLSVQKSFQIYECFKFAVKTIEPKFFSSFHGPEHSNRSDILLSLPWATLAAFQIEIALKHLVTISGTMPPKVHNLEKLFGLLPLENSDPIRAKLNDFNFDSEMKKVSNMFIHARYLTEDGETYLPIFLKSLRDAVEIEMRSDELKGINVYRGVNGEWREVS</sequence>
<evidence type="ECO:0000313" key="2">
    <source>
        <dbReference type="Proteomes" id="UP000600865"/>
    </source>
</evidence>
<name>A0A918KEF1_9PROT</name>
<dbReference type="EMBL" id="BMYV01000001">
    <property type="protein sequence ID" value="GGX60675.1"/>
    <property type="molecule type" value="Genomic_DNA"/>
</dbReference>